<dbReference type="EMBL" id="WNWS01000362">
    <property type="protein sequence ID" value="KAE9969586.1"/>
    <property type="molecule type" value="Genomic_DNA"/>
</dbReference>
<evidence type="ECO:0000313" key="8">
    <source>
        <dbReference type="EMBL" id="KAE9969586.1"/>
    </source>
</evidence>
<feature type="domain" description="Plastocyanin-like" evidence="5">
    <location>
        <begin position="270"/>
        <end position="411"/>
    </location>
</feature>
<gene>
    <name evidence="8" type="ORF">EG328_006799</name>
</gene>
<protein>
    <submittedName>
        <fullName evidence="8">Uncharacterized protein</fullName>
    </submittedName>
</protein>
<feature type="signal peptide" evidence="4">
    <location>
        <begin position="1"/>
        <end position="17"/>
    </location>
</feature>
<dbReference type="SUPFAM" id="SSF49503">
    <property type="entry name" value="Cupredoxins"/>
    <property type="match status" value="2"/>
</dbReference>
<evidence type="ECO:0000256" key="1">
    <source>
        <dbReference type="ARBA" id="ARBA00010609"/>
    </source>
</evidence>
<dbReference type="InterPro" id="IPR018466">
    <property type="entry name" value="Kre9/Knh1-like_N"/>
</dbReference>
<dbReference type="Pfam" id="PF00394">
    <property type="entry name" value="Cu-oxidase"/>
    <property type="match status" value="1"/>
</dbReference>
<dbReference type="GO" id="GO:0010106">
    <property type="term" value="P:cellular response to iron ion starvation"/>
    <property type="evidence" value="ECO:0007669"/>
    <property type="project" value="TreeGrafter"/>
</dbReference>
<dbReference type="InterPro" id="IPR045087">
    <property type="entry name" value="Cu-oxidase_fam"/>
</dbReference>
<dbReference type="GO" id="GO:0033215">
    <property type="term" value="P:reductive iron assimilation"/>
    <property type="evidence" value="ECO:0007669"/>
    <property type="project" value="TreeGrafter"/>
</dbReference>
<evidence type="ECO:0000313" key="9">
    <source>
        <dbReference type="Proteomes" id="UP000447873"/>
    </source>
</evidence>
<accession>A0A8H3UFF9</accession>
<dbReference type="GO" id="GO:0004322">
    <property type="term" value="F:ferroxidase activity"/>
    <property type="evidence" value="ECO:0007669"/>
    <property type="project" value="TreeGrafter"/>
</dbReference>
<reference evidence="8 9" key="1">
    <citation type="submission" date="2018-12" db="EMBL/GenBank/DDBJ databases">
        <title>Venturia inaequalis Genome Resource.</title>
        <authorList>
            <person name="Lichtner F.J."/>
        </authorList>
    </citation>
    <scope>NUCLEOTIDE SEQUENCE [LARGE SCALE GENOMIC DNA]</scope>
    <source>
        <strain evidence="8 9">120213</strain>
    </source>
</reference>
<dbReference type="Gene3D" id="2.60.40.420">
    <property type="entry name" value="Cupredoxins - blue copper proteins"/>
    <property type="match status" value="2"/>
</dbReference>
<proteinExistence type="inferred from homology"/>
<dbReference type="PANTHER" id="PTHR11709">
    <property type="entry name" value="MULTI-COPPER OXIDASE"/>
    <property type="match status" value="1"/>
</dbReference>
<comment type="similarity">
    <text evidence="1">Belongs to the multicopper oxidase family.</text>
</comment>
<evidence type="ECO:0000259" key="6">
    <source>
        <dbReference type="Pfam" id="PF07731"/>
    </source>
</evidence>
<evidence type="ECO:0000256" key="2">
    <source>
        <dbReference type="ARBA" id="ARBA00022729"/>
    </source>
</evidence>
<dbReference type="GO" id="GO:0005507">
    <property type="term" value="F:copper ion binding"/>
    <property type="evidence" value="ECO:0007669"/>
    <property type="project" value="InterPro"/>
</dbReference>
<dbReference type="Pfam" id="PF07731">
    <property type="entry name" value="Cu-oxidase_2"/>
    <property type="match status" value="1"/>
</dbReference>
<keyword evidence="2 4" id="KW-0732">Signal</keyword>
<dbReference type="AlphaFoldDB" id="A0A8H3UFF9"/>
<evidence type="ECO:0000256" key="4">
    <source>
        <dbReference type="SAM" id="SignalP"/>
    </source>
</evidence>
<feature type="chain" id="PRO_5034978589" evidence="4">
    <location>
        <begin position="18"/>
        <end position="647"/>
    </location>
</feature>
<dbReference type="Pfam" id="PF10342">
    <property type="entry name" value="Kre9_KNH"/>
    <property type="match status" value="1"/>
</dbReference>
<dbReference type="GO" id="GO:0033573">
    <property type="term" value="C:high-affinity iron permease complex"/>
    <property type="evidence" value="ECO:0007669"/>
    <property type="project" value="TreeGrafter"/>
</dbReference>
<name>A0A8H3UFF9_VENIN</name>
<dbReference type="PANTHER" id="PTHR11709:SF361">
    <property type="entry name" value="IRON TRANSPORT MULTICOPPER OXIDASE FET3"/>
    <property type="match status" value="1"/>
</dbReference>
<dbReference type="Proteomes" id="UP000447873">
    <property type="component" value="Unassembled WGS sequence"/>
</dbReference>
<evidence type="ECO:0000259" key="7">
    <source>
        <dbReference type="Pfam" id="PF10342"/>
    </source>
</evidence>
<dbReference type="InterPro" id="IPR001117">
    <property type="entry name" value="Cu-oxidase_2nd"/>
</dbReference>
<feature type="region of interest" description="Disordered" evidence="3">
    <location>
        <begin position="120"/>
        <end position="181"/>
    </location>
</feature>
<organism evidence="8 9">
    <name type="scientific">Venturia inaequalis</name>
    <name type="common">Apple scab fungus</name>
    <dbReference type="NCBI Taxonomy" id="5025"/>
    <lineage>
        <taxon>Eukaryota</taxon>
        <taxon>Fungi</taxon>
        <taxon>Dikarya</taxon>
        <taxon>Ascomycota</taxon>
        <taxon>Pezizomycotina</taxon>
        <taxon>Dothideomycetes</taxon>
        <taxon>Pleosporomycetidae</taxon>
        <taxon>Venturiales</taxon>
        <taxon>Venturiaceae</taxon>
        <taxon>Venturia</taxon>
    </lineage>
</organism>
<comment type="caution">
    <text evidence="8">The sequence shown here is derived from an EMBL/GenBank/DDBJ whole genome shotgun (WGS) entry which is preliminary data.</text>
</comment>
<dbReference type="InterPro" id="IPR011706">
    <property type="entry name" value="Cu-oxidase_C"/>
</dbReference>
<evidence type="ECO:0000256" key="3">
    <source>
        <dbReference type="SAM" id="MobiDB-lite"/>
    </source>
</evidence>
<dbReference type="InterPro" id="IPR008972">
    <property type="entry name" value="Cupredoxin"/>
</dbReference>
<feature type="compositionally biased region" description="Low complexity" evidence="3">
    <location>
        <begin position="120"/>
        <end position="177"/>
    </location>
</feature>
<feature type="domain" description="Yeast cell wall synthesis Kre9/Knh1-like N-terminal" evidence="7">
    <location>
        <begin position="35"/>
        <end position="117"/>
    </location>
</feature>
<evidence type="ECO:0000259" key="5">
    <source>
        <dbReference type="Pfam" id="PF00394"/>
    </source>
</evidence>
<feature type="domain" description="Plastocyanin-like" evidence="6">
    <location>
        <begin position="473"/>
        <end position="589"/>
    </location>
</feature>
<sequence>MRLTTLLSVALSTLANAASFLTSIENPLVPIEGVLVAGKPTTIKWTPTTTGPITLQLRSGSAQNLDQGIVIAASIPNTGSFSWTPPADLPSKPNYAIQISNDAYPGTQVNYSPQFAISGSSSSPTSASSTTSAPSTTSASSITSASSSTIASNSTTSATRSATSATATVSKTAASTTVPGSTGAAAKLGQGFAVVANIREAQMRWTVWQWGRNVQFLLEEDLPKCSKSKQEEHIGIIPVSYDKAQYPDGLRAPMIVHDCAYEESLGYDKEYVFSVSDWYHEQMPNMLHQYFSEVSDFNGNMVMNMPMAPSSLINDTTSITLDMEPGKTYLIRMVSVAALFAHKVSFEDHDMTIVAIDGIPTNATLAKAVTIAAGQRYDVLIKGKSNPTKDYAISSLMVSASNGASGILRYSSKSMSTSMSVNENLAASIPIDDFGIFPLDGTELFSPVDQSITMQVSYSGLKERRIFLGDGTYVTPKIPTLYTALTTGSDAWNPEVYGAGANAYIINSGQIIQIVVQNDDAIEHPMHLHGYDFQVVARGFGPWDGDETKLPAVPMRRDTVTTPPAGHLVIRIKTMNPGTWMFHCHMEFHGNVCSTIIPQLHLDMCEAQGIATSGNCAGKTGDQVLNTAECNNTPPSDNFGQVILFLI</sequence>